<evidence type="ECO:0000313" key="7">
    <source>
        <dbReference type="Proteomes" id="UP000075238"/>
    </source>
</evidence>
<dbReference type="PANTHER" id="PTHR36117:SF3">
    <property type="entry name" value="4-HYDROXYPHENYLACETATE 3-MONOOXYGENASE-RELATED"/>
    <property type="match status" value="1"/>
</dbReference>
<dbReference type="KEGG" id="cnan:A2G96_12450"/>
<dbReference type="Gene3D" id="1.20.140.10">
    <property type="entry name" value="Butyryl-CoA Dehydrogenase, subunit A, domain 3"/>
    <property type="match status" value="1"/>
</dbReference>
<evidence type="ECO:0000313" key="6">
    <source>
        <dbReference type="EMBL" id="AMR78482.1"/>
    </source>
</evidence>
<dbReference type="SUPFAM" id="SSF56645">
    <property type="entry name" value="Acyl-CoA dehydrogenase NM domain-like"/>
    <property type="match status" value="1"/>
</dbReference>
<dbReference type="RefSeq" id="WP_062799593.1">
    <property type="nucleotide sequence ID" value="NZ_CP014844.1"/>
</dbReference>
<dbReference type="EMBL" id="CP014844">
    <property type="protein sequence ID" value="AMR78482.1"/>
    <property type="molecule type" value="Genomic_DNA"/>
</dbReference>
<dbReference type="GO" id="GO:0016627">
    <property type="term" value="F:oxidoreductase activity, acting on the CH-CH group of donors"/>
    <property type="evidence" value="ECO:0007669"/>
    <property type="project" value="InterPro"/>
</dbReference>
<organism evidence="6 7">
    <name type="scientific">Cupriavidus nantongensis</name>
    <dbReference type="NCBI Taxonomy" id="1796606"/>
    <lineage>
        <taxon>Bacteria</taxon>
        <taxon>Pseudomonadati</taxon>
        <taxon>Pseudomonadota</taxon>
        <taxon>Betaproteobacteria</taxon>
        <taxon>Burkholderiales</taxon>
        <taxon>Burkholderiaceae</taxon>
        <taxon>Cupriavidus</taxon>
    </lineage>
</organism>
<dbReference type="InterPro" id="IPR036250">
    <property type="entry name" value="AcylCo_DH-like_C"/>
</dbReference>
<dbReference type="AlphaFoldDB" id="A0A142JK70"/>
<keyword evidence="7" id="KW-1185">Reference proteome</keyword>
<keyword evidence="3" id="KW-0560">Oxidoreductase</keyword>
<dbReference type="Proteomes" id="UP000075238">
    <property type="component" value="Chromosome 1"/>
</dbReference>
<dbReference type="InterPro" id="IPR024674">
    <property type="entry name" value="HpaB/PvcC/4-BUDH_N"/>
</dbReference>
<dbReference type="OrthoDB" id="7233724at2"/>
<dbReference type="InterPro" id="IPR046373">
    <property type="entry name" value="Acyl-CoA_Oxase/DH_mid-dom_sf"/>
</dbReference>
<dbReference type="PANTHER" id="PTHR36117">
    <property type="entry name" value="4-HYDROXYPHENYLACETATE 3-MONOOXYGENASE-RELATED"/>
    <property type="match status" value="1"/>
</dbReference>
<dbReference type="SMR" id="A0A142JK70"/>
<dbReference type="Gene3D" id="2.40.110.10">
    <property type="entry name" value="Butyryl-CoA Dehydrogenase, subunit A, domain 2"/>
    <property type="match status" value="1"/>
</dbReference>
<dbReference type="InterPro" id="IPR009100">
    <property type="entry name" value="AcylCoA_DH/oxidase_NM_dom_sf"/>
</dbReference>
<protein>
    <submittedName>
        <fullName evidence="6">2,4,6-trichlorophenol monooxygenase</fullName>
    </submittedName>
</protein>
<dbReference type="InterPro" id="IPR004925">
    <property type="entry name" value="HpaB/PvcC/4-BUDH"/>
</dbReference>
<dbReference type="InterPro" id="IPR024719">
    <property type="entry name" value="HpaB/PvcC/4-BUDH_C"/>
</dbReference>
<evidence type="ECO:0000256" key="3">
    <source>
        <dbReference type="ARBA" id="ARBA00023002"/>
    </source>
</evidence>
<sequence length="517" mass="58585">MIRTGKQYLESLNDGRNVWVGNEKIDNVATHPKTRDYAQRHADFYDLHHRPDLQDVMTFVDTDGERRTMQWFGHFDKEQLRRKRKYHETIMREMAGASFPRTPDVNNYVLQTYIDDPSPWETQTIGAEGKIKAKNIVDFVNFAKQHDLNCAPQFVDPQMDRSNPDAQQRSPGLRVIEKNDKGIVVSGVKAVGTGVAFADWIHIGVFFRPGLPGDQIIFAATPVNTPGVTIVCRESVVKDDPIEHPLASQGDELDGMTVFENVFIPWSHVFHLGNPEHAKLYPQRVFDWVHYHALIRQSVRAELMAGLAILITEHIGTNKIPAVQTRVAKLIGFHQAMLAHIVASEELGFHTPGGAYKPNILIYDFGRALYLENFSEMIYDLVDLSGRSALIFASEDQWNDKTLHGWFERMNNGPVGKPHDRVKIGRVIRDLFLTDWGNRLFVFENFNGTPLQTIRMLTMQRAEFSAAGPYCTLARKVCGIELTEVHESEYKATAGYAQALDSARHQEKLALSGTMTV</sequence>
<dbReference type="SUPFAM" id="SSF47203">
    <property type="entry name" value="Acyl-CoA dehydrogenase C-terminal domain-like"/>
    <property type="match status" value="1"/>
</dbReference>
<reference evidence="6 7" key="1">
    <citation type="submission" date="2016-03" db="EMBL/GenBank/DDBJ databases">
        <title>Complete genome sequence of a novel chlorpyrifos degrading bacterium, Cupriavidus nantongensis sp. X1.</title>
        <authorList>
            <person name="Fang L."/>
        </authorList>
    </citation>
    <scope>NUCLEOTIDE SEQUENCE [LARGE SCALE GENOMIC DNA]</scope>
    <source>
        <strain evidence="6 7">X1</strain>
    </source>
</reference>
<dbReference type="Pfam" id="PF11794">
    <property type="entry name" value="HpaB_N"/>
    <property type="match status" value="1"/>
</dbReference>
<gene>
    <name evidence="6" type="ORF">A2G96_12450</name>
</gene>
<keyword evidence="2" id="KW-0274">FAD</keyword>
<keyword evidence="1" id="KW-0285">Flavoprotein</keyword>
<feature type="domain" description="HpaB/PvcC/4-BUDH N-terminal" evidence="5">
    <location>
        <begin position="4"/>
        <end position="270"/>
    </location>
</feature>
<dbReference type="GO" id="GO:0004497">
    <property type="term" value="F:monooxygenase activity"/>
    <property type="evidence" value="ECO:0007669"/>
    <property type="project" value="UniProtKB-KW"/>
</dbReference>
<evidence type="ECO:0000256" key="1">
    <source>
        <dbReference type="ARBA" id="ARBA00022630"/>
    </source>
</evidence>
<proteinExistence type="predicted"/>
<accession>A0A142JK70</accession>
<dbReference type="Gene3D" id="1.10.3140.10">
    <property type="entry name" value="4-hydroxybutyryl-coa dehydratase, domain 1"/>
    <property type="match status" value="1"/>
</dbReference>
<name>A0A142JK70_9BURK</name>
<feature type="domain" description="HpaB/PvcC/4-BUDH C-terminal" evidence="4">
    <location>
        <begin position="286"/>
        <end position="465"/>
    </location>
</feature>
<evidence type="ECO:0000259" key="5">
    <source>
        <dbReference type="Pfam" id="PF11794"/>
    </source>
</evidence>
<keyword evidence="6" id="KW-0503">Monooxygenase</keyword>
<dbReference type="Pfam" id="PF03241">
    <property type="entry name" value="HpaB"/>
    <property type="match status" value="1"/>
</dbReference>
<evidence type="ECO:0000259" key="4">
    <source>
        <dbReference type="Pfam" id="PF03241"/>
    </source>
</evidence>
<evidence type="ECO:0000256" key="2">
    <source>
        <dbReference type="ARBA" id="ARBA00022827"/>
    </source>
</evidence>
<dbReference type="STRING" id="1796606.A2G96_12450"/>